<accession>A0ABY8LA18</accession>
<dbReference type="RefSeq" id="WP_279652710.1">
    <property type="nucleotide sequence ID" value="NZ_CP122539.1"/>
</dbReference>
<organism evidence="1 2">
    <name type="scientific">Tenacibaculum tangerinum</name>
    <dbReference type="NCBI Taxonomy" id="3038772"/>
    <lineage>
        <taxon>Bacteria</taxon>
        <taxon>Pseudomonadati</taxon>
        <taxon>Bacteroidota</taxon>
        <taxon>Flavobacteriia</taxon>
        <taxon>Flavobacteriales</taxon>
        <taxon>Flavobacteriaceae</taxon>
        <taxon>Tenacibaculum</taxon>
    </lineage>
</organism>
<dbReference type="Proteomes" id="UP001232001">
    <property type="component" value="Chromosome"/>
</dbReference>
<gene>
    <name evidence="1" type="ORF">P8625_06830</name>
</gene>
<dbReference type="EMBL" id="CP122539">
    <property type="protein sequence ID" value="WGH76850.1"/>
    <property type="molecule type" value="Genomic_DNA"/>
</dbReference>
<evidence type="ECO:0000313" key="2">
    <source>
        <dbReference type="Proteomes" id="UP001232001"/>
    </source>
</evidence>
<keyword evidence="2" id="KW-1185">Reference proteome</keyword>
<sequence length="61" mass="6665">MRKSILNLGKALNKAEQKIISGGGLRSCSPFFGACRFNSDCCTEENDGYPVHCINRVCIPT</sequence>
<name>A0ABY8LA18_9FLAO</name>
<reference evidence="1 2" key="1">
    <citation type="submission" date="2023-04" db="EMBL/GenBank/DDBJ databases">
        <title>Tenacibaculum tangerinum sp. nov., isolated from sea tidal flat of South Korea.</title>
        <authorList>
            <person name="Lee S.H."/>
            <person name="Kim J.-J."/>
        </authorList>
    </citation>
    <scope>NUCLEOTIDE SEQUENCE [LARGE SCALE GENOMIC DNA]</scope>
    <source>
        <strain evidence="1 2">GRR-S3-23</strain>
    </source>
</reference>
<proteinExistence type="predicted"/>
<evidence type="ECO:0000313" key="1">
    <source>
        <dbReference type="EMBL" id="WGH76850.1"/>
    </source>
</evidence>
<evidence type="ECO:0008006" key="3">
    <source>
        <dbReference type="Google" id="ProtNLM"/>
    </source>
</evidence>
<protein>
    <recommendedName>
        <fullName evidence="3">Bacteriocin</fullName>
    </recommendedName>
</protein>